<name>A0A9P0VXA9_9ASCO</name>
<dbReference type="OrthoDB" id="4083131at2759"/>
<comment type="caution">
    <text evidence="2">The sequence shown here is derived from an EMBL/GenBank/DDBJ whole genome shotgun (WGS) entry which is preliminary data.</text>
</comment>
<sequence>MFKSTPFSFFWGKSTISDSAKATTNKQDAASIQSPQAFTIKGNGSGLVKVSMVETDAEFAGDGFVDIQCRKLSYAEVASLNPKKLKPTALPAKGRIEKNEFEILKEEATPASTSTSSKIVPSSDPLSLSMIEDELPEKFKSDVHSRKQGKGKGQKKKLSYKPNKKL</sequence>
<feature type="region of interest" description="Disordered" evidence="1">
    <location>
        <begin position="105"/>
        <end position="166"/>
    </location>
</feature>
<evidence type="ECO:0000313" key="3">
    <source>
        <dbReference type="Proteomes" id="UP000837801"/>
    </source>
</evidence>
<organism evidence="2 3">
    <name type="scientific">[Candida] railenensis</name>
    <dbReference type="NCBI Taxonomy" id="45579"/>
    <lineage>
        <taxon>Eukaryota</taxon>
        <taxon>Fungi</taxon>
        <taxon>Dikarya</taxon>
        <taxon>Ascomycota</taxon>
        <taxon>Saccharomycotina</taxon>
        <taxon>Pichiomycetes</taxon>
        <taxon>Debaryomycetaceae</taxon>
        <taxon>Kurtzmaniella</taxon>
    </lineage>
</organism>
<evidence type="ECO:0000256" key="1">
    <source>
        <dbReference type="SAM" id="MobiDB-lite"/>
    </source>
</evidence>
<dbReference type="EMBL" id="CAKXYY010000004">
    <property type="protein sequence ID" value="CAH2351723.1"/>
    <property type="molecule type" value="Genomic_DNA"/>
</dbReference>
<proteinExistence type="predicted"/>
<dbReference type="AlphaFoldDB" id="A0A9P0VXA9"/>
<dbReference type="Proteomes" id="UP000837801">
    <property type="component" value="Unassembled WGS sequence"/>
</dbReference>
<feature type="compositionally biased region" description="Basic residues" evidence="1">
    <location>
        <begin position="146"/>
        <end position="166"/>
    </location>
</feature>
<feature type="compositionally biased region" description="Basic and acidic residues" evidence="1">
    <location>
        <begin position="136"/>
        <end position="145"/>
    </location>
</feature>
<accession>A0A9P0VXA9</accession>
<gene>
    <name evidence="2" type="ORF">CLIB1423_04S04500</name>
</gene>
<keyword evidence="3" id="KW-1185">Reference proteome</keyword>
<reference evidence="2" key="1">
    <citation type="submission" date="2022-03" db="EMBL/GenBank/DDBJ databases">
        <authorList>
            <person name="Legras J.-L."/>
            <person name="Devillers H."/>
            <person name="Grondin C."/>
        </authorList>
    </citation>
    <scope>NUCLEOTIDE SEQUENCE</scope>
    <source>
        <strain evidence="2">CLIB 1423</strain>
    </source>
</reference>
<protein>
    <submittedName>
        <fullName evidence="2">Uncharacterized protein</fullName>
    </submittedName>
</protein>
<evidence type="ECO:0000313" key="2">
    <source>
        <dbReference type="EMBL" id="CAH2351723.1"/>
    </source>
</evidence>